<evidence type="ECO:0000256" key="5">
    <source>
        <dbReference type="PROSITE-ProRule" id="PRU00723"/>
    </source>
</evidence>
<dbReference type="GO" id="GO:0008270">
    <property type="term" value="F:zinc ion binding"/>
    <property type="evidence" value="ECO:0007669"/>
    <property type="project" value="UniProtKB-KW"/>
</dbReference>
<dbReference type="Gene3D" id="4.10.1000.10">
    <property type="entry name" value="Zinc finger, CCCH-type"/>
    <property type="match status" value="1"/>
</dbReference>
<reference evidence="9 10" key="1">
    <citation type="submission" date="2018-03" db="EMBL/GenBank/DDBJ databases">
        <title>Genomes of Pezizomycetes fungi and the evolution of truffles.</title>
        <authorList>
            <person name="Murat C."/>
            <person name="Payen T."/>
            <person name="Noel B."/>
            <person name="Kuo A."/>
            <person name="Martin F.M."/>
        </authorList>
    </citation>
    <scope>NUCLEOTIDE SEQUENCE [LARGE SCALE GENOMIC DNA]</scope>
    <source>
        <strain evidence="9">091103-1</strain>
    </source>
</reference>
<feature type="zinc finger region" description="C3H1-type" evidence="5">
    <location>
        <begin position="281"/>
        <end position="309"/>
    </location>
</feature>
<accession>A0A317SQ77</accession>
<evidence type="ECO:0000313" key="9">
    <source>
        <dbReference type="EMBL" id="PWW76605.1"/>
    </source>
</evidence>
<feature type="domain" description="C3H1-type" evidence="7">
    <location>
        <begin position="183"/>
        <end position="211"/>
    </location>
</feature>
<feature type="domain" description="RNase H type-1" evidence="8">
    <location>
        <begin position="605"/>
        <end position="787"/>
    </location>
</feature>
<feature type="domain" description="C3H1-type" evidence="7">
    <location>
        <begin position="281"/>
        <end position="309"/>
    </location>
</feature>
<gene>
    <name evidence="9" type="ORF">C7212DRAFT_363531</name>
</gene>
<feature type="region of interest" description="Disordered" evidence="6">
    <location>
        <begin position="215"/>
        <end position="235"/>
    </location>
</feature>
<dbReference type="PROSITE" id="PS50879">
    <property type="entry name" value="RNASE_H_1"/>
    <property type="match status" value="1"/>
</dbReference>
<dbReference type="GO" id="GO:0003677">
    <property type="term" value="F:DNA binding"/>
    <property type="evidence" value="ECO:0007669"/>
    <property type="project" value="UniProtKB-KW"/>
</dbReference>
<dbReference type="AlphaFoldDB" id="A0A317SQ77"/>
<keyword evidence="2 5" id="KW-0863">Zinc-finger</keyword>
<evidence type="ECO:0000256" key="1">
    <source>
        <dbReference type="ARBA" id="ARBA00022723"/>
    </source>
</evidence>
<keyword evidence="3 5" id="KW-0862">Zinc</keyword>
<dbReference type="InterPro" id="IPR036397">
    <property type="entry name" value="RNaseH_sf"/>
</dbReference>
<dbReference type="PANTHER" id="PTHR12506">
    <property type="entry name" value="PROTEIN PHOSPHATASE RELATED"/>
    <property type="match status" value="1"/>
</dbReference>
<keyword evidence="10" id="KW-1185">Reference proteome</keyword>
<dbReference type="SUPFAM" id="SSF90229">
    <property type="entry name" value="CCCH zinc finger"/>
    <property type="match status" value="2"/>
</dbReference>
<dbReference type="InterPro" id="IPR000571">
    <property type="entry name" value="Znf_CCCH"/>
</dbReference>
<evidence type="ECO:0000256" key="3">
    <source>
        <dbReference type="ARBA" id="ARBA00022833"/>
    </source>
</evidence>
<dbReference type="GO" id="GO:0003729">
    <property type="term" value="F:mRNA binding"/>
    <property type="evidence" value="ECO:0007669"/>
    <property type="project" value="UniProtKB-ARBA"/>
</dbReference>
<evidence type="ECO:0000259" key="8">
    <source>
        <dbReference type="PROSITE" id="PS50879"/>
    </source>
</evidence>
<evidence type="ECO:0000313" key="10">
    <source>
        <dbReference type="Proteomes" id="UP000246991"/>
    </source>
</evidence>
<evidence type="ECO:0000256" key="2">
    <source>
        <dbReference type="ARBA" id="ARBA00022771"/>
    </source>
</evidence>
<keyword evidence="1 5" id="KW-0479">Metal-binding</keyword>
<dbReference type="PANTHER" id="PTHR12506:SF50">
    <property type="entry name" value="ZINC FINGER CCCH DOMAIN-CONTAINING PROTEIN 26"/>
    <property type="match status" value="1"/>
</dbReference>
<dbReference type="Proteomes" id="UP000246991">
    <property type="component" value="Unassembled WGS sequence"/>
</dbReference>
<dbReference type="GO" id="GO:0004523">
    <property type="term" value="F:RNA-DNA hybrid ribonuclease activity"/>
    <property type="evidence" value="ECO:0007669"/>
    <property type="project" value="InterPro"/>
</dbReference>
<dbReference type="Gene3D" id="3.30.420.10">
    <property type="entry name" value="Ribonuclease H-like superfamily/Ribonuclease H"/>
    <property type="match status" value="1"/>
</dbReference>
<evidence type="ECO:0000259" key="7">
    <source>
        <dbReference type="PROSITE" id="PS50103"/>
    </source>
</evidence>
<dbReference type="PROSITE" id="PS50103">
    <property type="entry name" value="ZF_C3H1"/>
    <property type="match status" value="3"/>
</dbReference>
<dbReference type="InterPro" id="IPR036855">
    <property type="entry name" value="Znf_CCCH_sf"/>
</dbReference>
<dbReference type="STRING" id="42249.A0A317SQ77"/>
<feature type="zinc finger region" description="C3H1-type" evidence="5">
    <location>
        <begin position="396"/>
        <end position="419"/>
    </location>
</feature>
<protein>
    <submittedName>
        <fullName evidence="9">Uncharacterized protein</fullName>
    </submittedName>
</protein>
<dbReference type="InterPro" id="IPR002156">
    <property type="entry name" value="RNaseH_domain"/>
</dbReference>
<proteinExistence type="predicted"/>
<keyword evidence="4" id="KW-0238">DNA-binding</keyword>
<name>A0A317SQ77_9PEZI</name>
<dbReference type="SUPFAM" id="SSF53098">
    <property type="entry name" value="Ribonuclease H-like"/>
    <property type="match status" value="1"/>
</dbReference>
<dbReference type="OrthoDB" id="5362539at2759"/>
<feature type="domain" description="C3H1-type" evidence="7">
    <location>
        <begin position="396"/>
        <end position="419"/>
    </location>
</feature>
<organism evidence="9 10">
    <name type="scientific">Tuber magnatum</name>
    <name type="common">white Piedmont truffle</name>
    <dbReference type="NCBI Taxonomy" id="42249"/>
    <lineage>
        <taxon>Eukaryota</taxon>
        <taxon>Fungi</taxon>
        <taxon>Dikarya</taxon>
        <taxon>Ascomycota</taxon>
        <taxon>Pezizomycotina</taxon>
        <taxon>Pezizomycetes</taxon>
        <taxon>Pezizales</taxon>
        <taxon>Tuberaceae</taxon>
        <taxon>Tuber</taxon>
    </lineage>
</organism>
<dbReference type="SMART" id="SM00356">
    <property type="entry name" value="ZnF_C3H1"/>
    <property type="match status" value="3"/>
</dbReference>
<sequence length="839" mass="91616">MAAESSAQTHGPQMSSPDSEKLQIRYRYLLFRKNGSVCPLVAAEDLPAIVTVIPPPDMIGGITLVQEIAKSSGGGSPGLPRDKVRVNGTQREFENGDDENDRIGAVLPDPLHSCLSQAGKIHTCAIPGSNTSSASQREEETPGNGRFYLHPNHSQVKLQNGNSPFPLPEAPTARESRLKASGLFKKDLCQSFLRDAACKWGSECTFRHETPVRPEKWQKANSVDAQDGTGSPGDAFCRLETDEDHGNQCSSDGGEVDGGSGITAVVSSAAEGESHGINPKGKKTELCAYFHRKIGCRRGKDCFYLHENGSGTFAGEKYHCPKRGSNGTSSPTTPKKMEGEWRRVASPISDTSSGEKKVSQDSPATAPSSGLLGVIACPTPGRIQSATDPLKHIKTHCTFFLRFGECDYWPSCKFSHERPEGVVTPLPSLSPTPASGFTRWRGSRTPAEKLDTRSIKKILTREDGNGGIALPGPQNIERLAVGGRFSLLNRIPNGNTLQKAFGGISDSGEISRTMQRITPLIPSLTKHQFKYRQFIRTFHPSISQRQRYNRINRPIGLSRRHETPDPLLPPDIFKPEDLNGDPEELFQPLFGAPGTPASPLYRVNDPKKALIYINGTSIGNGSPDAIAGCGVYRSPNESLNICRSLPVGTTNNRAELWAALYALELIAREPSATDAATSPPDGCQGGGGTIVDSWIIASDSTYIVMGATNWAWKRRANGWKGKGKNNSNMGEMEMELSEDLLGRGLVPNADLWDRLLRGIMNIRGQILFWQIRRVWNRAHGLARRGAFLRVPVQVPVPEYEYRIVRCRHSTGIIFPSFSAPFPILNSIGSFPTYRTDLQN</sequence>
<evidence type="ECO:0000256" key="6">
    <source>
        <dbReference type="SAM" id="MobiDB-lite"/>
    </source>
</evidence>
<dbReference type="InterPro" id="IPR050974">
    <property type="entry name" value="Plant_ZF_CCCH"/>
</dbReference>
<feature type="zinc finger region" description="C3H1-type" evidence="5">
    <location>
        <begin position="183"/>
        <end position="211"/>
    </location>
</feature>
<dbReference type="EMBL" id="PYWC01000031">
    <property type="protein sequence ID" value="PWW76605.1"/>
    <property type="molecule type" value="Genomic_DNA"/>
</dbReference>
<feature type="region of interest" description="Disordered" evidence="6">
    <location>
        <begin position="320"/>
        <end position="367"/>
    </location>
</feature>
<dbReference type="InterPro" id="IPR012337">
    <property type="entry name" value="RNaseH-like_sf"/>
</dbReference>
<comment type="caution">
    <text evidence="9">The sequence shown here is derived from an EMBL/GenBank/DDBJ whole genome shotgun (WGS) entry which is preliminary data.</text>
</comment>
<dbReference type="Pfam" id="PF00075">
    <property type="entry name" value="RNase_H"/>
    <property type="match status" value="1"/>
</dbReference>
<evidence type="ECO:0000256" key="4">
    <source>
        <dbReference type="ARBA" id="ARBA00023125"/>
    </source>
</evidence>